<protein>
    <recommendedName>
        <fullName evidence="3">DUF982 domain-containing protein</fullName>
    </recommendedName>
</protein>
<dbReference type="eggNOG" id="ENOG50344NG">
    <property type="taxonomic scope" value="Bacteria"/>
</dbReference>
<dbReference type="STRING" id="1082933.A6B35_25370"/>
<dbReference type="Gene3D" id="6.10.250.730">
    <property type="match status" value="1"/>
</dbReference>
<evidence type="ECO:0008006" key="3">
    <source>
        <dbReference type="Google" id="ProtNLM"/>
    </source>
</evidence>
<dbReference type="InterPro" id="IPR010385">
    <property type="entry name" value="DUF982"/>
</dbReference>
<dbReference type="Pfam" id="PF06169">
    <property type="entry name" value="DUF982"/>
    <property type="match status" value="1"/>
</dbReference>
<gene>
    <name evidence="1" type="ORF">MEA186_23521</name>
</gene>
<dbReference type="RefSeq" id="WP_006204402.1">
    <property type="nucleotide sequence ID" value="NZ_AGSN01000157.1"/>
</dbReference>
<dbReference type="KEGG" id="mamo:A6B35_25370"/>
<name>G6YFF5_9HYPH</name>
<organism evidence="1 2">
    <name type="scientific">Mesorhizobium amorphae CCNWGS0123</name>
    <dbReference type="NCBI Taxonomy" id="1082933"/>
    <lineage>
        <taxon>Bacteria</taxon>
        <taxon>Pseudomonadati</taxon>
        <taxon>Pseudomonadota</taxon>
        <taxon>Alphaproteobacteria</taxon>
        <taxon>Hyphomicrobiales</taxon>
        <taxon>Phyllobacteriaceae</taxon>
        <taxon>Mesorhizobium</taxon>
    </lineage>
</organism>
<evidence type="ECO:0000313" key="1">
    <source>
        <dbReference type="EMBL" id="EHH09543.1"/>
    </source>
</evidence>
<proteinExistence type="predicted"/>
<dbReference type="EMBL" id="AGSN01000157">
    <property type="protein sequence ID" value="EHH09543.1"/>
    <property type="molecule type" value="Genomic_DNA"/>
</dbReference>
<dbReference type="AlphaFoldDB" id="G6YFF5"/>
<accession>G6YFF5</accession>
<evidence type="ECO:0000313" key="2">
    <source>
        <dbReference type="Proteomes" id="UP000002949"/>
    </source>
</evidence>
<dbReference type="Proteomes" id="UP000002949">
    <property type="component" value="Unassembled WGS sequence"/>
</dbReference>
<reference evidence="1 2" key="1">
    <citation type="journal article" date="2012" name="J. Bacteriol.">
        <title>Draft Genome Sequence of Plant Growth-Promoting Rhizobium Mesorhizobium amorphae, Isolated from Zinc-Lead Mine Tailings.</title>
        <authorList>
            <person name="Hao X."/>
            <person name="Lin Y."/>
            <person name="Johnstone L."/>
            <person name="Baltrus D.A."/>
            <person name="Miller S.J."/>
            <person name="Wei G."/>
            <person name="Rensing C."/>
        </authorList>
    </citation>
    <scope>NUCLEOTIDE SEQUENCE [LARGE SCALE GENOMIC DNA]</scope>
    <source>
        <strain evidence="1 2">CCNWGS0123</strain>
    </source>
</reference>
<keyword evidence="2" id="KW-1185">Reference proteome</keyword>
<dbReference type="OrthoDB" id="8388069at2"/>
<sequence>MQHNQFQHPVRVLVGLGFPTDIQNVKDAFVLLDEWLPSKRNAAHGVALNACRAALAGEVDPETARSTFVAFARRMDLLVPAAGDIVAARAAGAFGASLGNPYKPIFVSDRHGLSGGQGQG</sequence>